<sequence>MAERAILLFAYWLDFNSELPHLVRFQFLMINFSCRGVWPEIDDEPLMGEFDRKEPSLVEATGNAVPSSSYNAKKKKDPPPGHPSGPLKANPANLEVGDSLIRRCMTSILKRDLPLWIFPNFSYSLAICRFYVEQQGASSEKAICRFYVEQQGASSENGKATSTELLQRALMRSIEIESKFRKSHAIWRLLDLQKLLEKCALQVVETLERDEHDESDPYEGDDWDWAWDLFCVCKEALYSHMVVLEFSDPMVIEG</sequence>
<dbReference type="EMBL" id="JACTNZ010000001">
    <property type="protein sequence ID" value="KAG5566403.1"/>
    <property type="molecule type" value="Genomic_DNA"/>
</dbReference>
<dbReference type="PANTHER" id="PTHR22684">
    <property type="entry name" value="NULP1-RELATED"/>
    <property type="match status" value="1"/>
</dbReference>
<comment type="caution">
    <text evidence="2">The sequence shown here is derived from an EMBL/GenBank/DDBJ whole genome shotgun (WGS) entry which is preliminary data.</text>
</comment>
<dbReference type="GO" id="GO:1990112">
    <property type="term" value="C:RQC complex"/>
    <property type="evidence" value="ECO:0007669"/>
    <property type="project" value="TreeGrafter"/>
</dbReference>
<keyword evidence="3" id="KW-1185">Reference proteome</keyword>
<feature type="region of interest" description="Disordered" evidence="1">
    <location>
        <begin position="60"/>
        <end position="91"/>
    </location>
</feature>
<dbReference type="AlphaFoldDB" id="A0AAV6LQ94"/>
<evidence type="ECO:0000256" key="1">
    <source>
        <dbReference type="SAM" id="MobiDB-lite"/>
    </source>
</evidence>
<name>A0AAV6LQ94_9ERIC</name>
<evidence type="ECO:0000313" key="2">
    <source>
        <dbReference type="EMBL" id="KAG5566403.1"/>
    </source>
</evidence>
<evidence type="ECO:0000313" key="3">
    <source>
        <dbReference type="Proteomes" id="UP000823749"/>
    </source>
</evidence>
<accession>A0AAV6LQ94</accession>
<reference evidence="2" key="1">
    <citation type="submission" date="2020-08" db="EMBL/GenBank/DDBJ databases">
        <title>Plant Genome Project.</title>
        <authorList>
            <person name="Zhang R.-G."/>
        </authorList>
    </citation>
    <scope>NUCLEOTIDE SEQUENCE</scope>
    <source>
        <strain evidence="2">WSP0</strain>
        <tissue evidence="2">Leaf</tissue>
    </source>
</reference>
<gene>
    <name evidence="2" type="ORF">RHGRI_002096</name>
</gene>
<dbReference type="Proteomes" id="UP000823749">
    <property type="component" value="Chromosome 1"/>
</dbReference>
<protein>
    <submittedName>
        <fullName evidence="2">Uncharacterized protein</fullName>
    </submittedName>
</protein>
<proteinExistence type="predicted"/>
<dbReference type="InterPro" id="IPR006994">
    <property type="entry name" value="TCF25/Rqc1"/>
</dbReference>
<organism evidence="2 3">
    <name type="scientific">Rhododendron griersonianum</name>
    <dbReference type="NCBI Taxonomy" id="479676"/>
    <lineage>
        <taxon>Eukaryota</taxon>
        <taxon>Viridiplantae</taxon>
        <taxon>Streptophyta</taxon>
        <taxon>Embryophyta</taxon>
        <taxon>Tracheophyta</taxon>
        <taxon>Spermatophyta</taxon>
        <taxon>Magnoliopsida</taxon>
        <taxon>eudicotyledons</taxon>
        <taxon>Gunneridae</taxon>
        <taxon>Pentapetalae</taxon>
        <taxon>asterids</taxon>
        <taxon>Ericales</taxon>
        <taxon>Ericaceae</taxon>
        <taxon>Ericoideae</taxon>
        <taxon>Rhodoreae</taxon>
        <taxon>Rhododendron</taxon>
    </lineage>
</organism>
<dbReference type="PANTHER" id="PTHR22684:SF0">
    <property type="entry name" value="RIBOSOME QUALITY CONTROL COMPLEX SUBUNIT TCF25"/>
    <property type="match status" value="1"/>
</dbReference>